<dbReference type="Gene3D" id="1.10.10.60">
    <property type="entry name" value="Homeodomain-like"/>
    <property type="match status" value="2"/>
</dbReference>
<evidence type="ECO:0000313" key="7">
    <source>
        <dbReference type="Proteomes" id="UP000216189"/>
    </source>
</evidence>
<evidence type="ECO:0000313" key="8">
    <source>
        <dbReference type="Proteomes" id="UP000887043"/>
    </source>
</evidence>
<dbReference type="EMBL" id="BPTR01000001">
    <property type="protein sequence ID" value="GJG27735.1"/>
    <property type="molecule type" value="Genomic_DNA"/>
</dbReference>
<dbReference type="SMART" id="SM00342">
    <property type="entry name" value="HTH_ARAC"/>
    <property type="match status" value="1"/>
</dbReference>
<evidence type="ECO:0000256" key="2">
    <source>
        <dbReference type="ARBA" id="ARBA00023125"/>
    </source>
</evidence>
<evidence type="ECO:0000313" key="5">
    <source>
        <dbReference type="EMBL" id="GJG27735.1"/>
    </source>
</evidence>
<dbReference type="GO" id="GO:0043565">
    <property type="term" value="F:sequence-specific DNA binding"/>
    <property type="evidence" value="ECO:0007669"/>
    <property type="project" value="InterPro"/>
</dbReference>
<dbReference type="Pfam" id="PF12833">
    <property type="entry name" value="HTH_18"/>
    <property type="match status" value="1"/>
</dbReference>
<keyword evidence="2" id="KW-0238">DNA-binding</keyword>
<feature type="domain" description="HTH araC/xylS-type" evidence="4">
    <location>
        <begin position="200"/>
        <end position="301"/>
    </location>
</feature>
<protein>
    <submittedName>
        <fullName evidence="5">AraC family transcriptional regulator</fullName>
    </submittedName>
</protein>
<dbReference type="PROSITE" id="PS01124">
    <property type="entry name" value="HTH_ARAC_FAMILY_2"/>
    <property type="match status" value="1"/>
</dbReference>
<evidence type="ECO:0000256" key="3">
    <source>
        <dbReference type="ARBA" id="ARBA00023163"/>
    </source>
</evidence>
<dbReference type="SUPFAM" id="SSF46689">
    <property type="entry name" value="Homeodomain-like"/>
    <property type="match status" value="1"/>
</dbReference>
<evidence type="ECO:0000256" key="1">
    <source>
        <dbReference type="ARBA" id="ARBA00023015"/>
    </source>
</evidence>
<dbReference type="InterPro" id="IPR009057">
    <property type="entry name" value="Homeodomain-like_sf"/>
</dbReference>
<dbReference type="PROSITE" id="PS00041">
    <property type="entry name" value="HTH_ARAC_FAMILY_1"/>
    <property type="match status" value="1"/>
</dbReference>
<keyword evidence="1" id="KW-0805">Transcription regulation</keyword>
<organism evidence="5 8">
    <name type="scientific">Segatella bryantii</name>
    <name type="common">Prevotella bryantii</name>
    <dbReference type="NCBI Taxonomy" id="77095"/>
    <lineage>
        <taxon>Bacteria</taxon>
        <taxon>Pseudomonadati</taxon>
        <taxon>Bacteroidota</taxon>
        <taxon>Bacteroidia</taxon>
        <taxon>Bacteroidales</taxon>
        <taxon>Prevotellaceae</taxon>
        <taxon>Segatella</taxon>
    </lineage>
</organism>
<dbReference type="InterPro" id="IPR018060">
    <property type="entry name" value="HTH_AraC"/>
</dbReference>
<dbReference type="EMBL" id="NPJF01000026">
    <property type="protein sequence ID" value="OYP55804.1"/>
    <property type="molecule type" value="Genomic_DNA"/>
</dbReference>
<dbReference type="AlphaFoldDB" id="A0AA37I2B9"/>
<dbReference type="InterPro" id="IPR020449">
    <property type="entry name" value="Tscrpt_reg_AraC-type_HTH"/>
</dbReference>
<evidence type="ECO:0000313" key="6">
    <source>
        <dbReference type="EMBL" id="OYP55804.1"/>
    </source>
</evidence>
<gene>
    <name evidence="6" type="ORF">CIK91_05570</name>
    <name evidence="5" type="ORF">PRRU23_14350</name>
</gene>
<dbReference type="Proteomes" id="UP000216189">
    <property type="component" value="Unassembled WGS sequence"/>
</dbReference>
<dbReference type="PRINTS" id="PR00032">
    <property type="entry name" value="HTHARAC"/>
</dbReference>
<dbReference type="PANTHER" id="PTHR43280">
    <property type="entry name" value="ARAC-FAMILY TRANSCRIPTIONAL REGULATOR"/>
    <property type="match status" value="1"/>
</dbReference>
<sequence>MEENGIIIVDSIDQYNKLMGFSTKNPLVAVVDMSKSELTKACQETTIEYEVYSIWLKQSYCGDITYGRQPYDYQEGTVTAFAPGQIIHFKPAADYKPKALGLLFHPDLIRGTSLGHNIKQYDYFSYSSREALHLSEDEKVIFQDCLEKIKMEIERPIDKHSKKLICRNIELLLDYCMRFYERQFVTRKAANLDVLDKFENLLDQYFTGNRAEQEGLPTVKYFAEECFLSPNYFGDLVKKETGKTPQEHIQAKIIDLAKESLAGTDNTINEIAYQLGFQYSQHFNRYFKRNVGKTPSQFRKEMALL</sequence>
<dbReference type="Proteomes" id="UP000887043">
    <property type="component" value="Unassembled WGS sequence"/>
</dbReference>
<proteinExistence type="predicted"/>
<reference evidence="5" key="2">
    <citation type="submission" date="2021-08" db="EMBL/GenBank/DDBJ databases">
        <title>Prevotella lacticifex sp. nov., isolated from rumen of cow.</title>
        <authorList>
            <person name="Shinkai T."/>
            <person name="Ikeyama N."/>
            <person name="Kumagai M."/>
            <person name="Ohmori H."/>
            <person name="Sakamoto M."/>
            <person name="Ohkuma M."/>
            <person name="Mitsumori M."/>
        </authorList>
    </citation>
    <scope>NUCLEOTIDE SEQUENCE</scope>
    <source>
        <strain evidence="5">DSM 11371</strain>
    </source>
</reference>
<accession>A0AA37I2B9</accession>
<comment type="caution">
    <text evidence="5">The sequence shown here is derived from an EMBL/GenBank/DDBJ whole genome shotgun (WGS) entry which is preliminary data.</text>
</comment>
<dbReference type="RefSeq" id="WP_006282676.1">
    <property type="nucleotide sequence ID" value="NZ_BPTR01000001.1"/>
</dbReference>
<keyword evidence="7" id="KW-1185">Reference proteome</keyword>
<reference evidence="6 7" key="1">
    <citation type="submission" date="2017-08" db="EMBL/GenBank/DDBJ databases">
        <title>Comparative genomics of non-oral Prevotella species.</title>
        <authorList>
            <person name="Accetto T."/>
            <person name="Nograsek B."/>
            <person name="Avgustin G."/>
        </authorList>
    </citation>
    <scope>NUCLEOTIDE SEQUENCE [LARGE SCALE GENOMIC DNA]</scope>
    <source>
        <strain evidence="6 7">TC1-1</strain>
    </source>
</reference>
<name>A0AA37I2B9_SEGBR</name>
<dbReference type="GO" id="GO:0003700">
    <property type="term" value="F:DNA-binding transcription factor activity"/>
    <property type="evidence" value="ECO:0007669"/>
    <property type="project" value="InterPro"/>
</dbReference>
<dbReference type="PANTHER" id="PTHR43280:SF32">
    <property type="entry name" value="TRANSCRIPTIONAL REGULATORY PROTEIN"/>
    <property type="match status" value="1"/>
</dbReference>
<keyword evidence="3" id="KW-0804">Transcription</keyword>
<dbReference type="InterPro" id="IPR018062">
    <property type="entry name" value="HTH_AraC-typ_CS"/>
</dbReference>
<evidence type="ECO:0000259" key="4">
    <source>
        <dbReference type="PROSITE" id="PS01124"/>
    </source>
</evidence>